<evidence type="ECO:0000313" key="1">
    <source>
        <dbReference type="EMBL" id="PIN07612.1"/>
    </source>
</evidence>
<sequence length="75" mass="8712">MHCYCGRIAQLKTSWTSDNPGRRFQTYPSICARATAIIPGLLRRFKARDEEIHGLKKRTRMMGAMLVFLLCRVLR</sequence>
<accession>A0A2G9GQW5</accession>
<organism evidence="1 2">
    <name type="scientific">Handroanthus impetiginosus</name>
    <dbReference type="NCBI Taxonomy" id="429701"/>
    <lineage>
        <taxon>Eukaryota</taxon>
        <taxon>Viridiplantae</taxon>
        <taxon>Streptophyta</taxon>
        <taxon>Embryophyta</taxon>
        <taxon>Tracheophyta</taxon>
        <taxon>Spermatophyta</taxon>
        <taxon>Magnoliopsida</taxon>
        <taxon>eudicotyledons</taxon>
        <taxon>Gunneridae</taxon>
        <taxon>Pentapetalae</taxon>
        <taxon>asterids</taxon>
        <taxon>lamiids</taxon>
        <taxon>Lamiales</taxon>
        <taxon>Bignoniaceae</taxon>
        <taxon>Crescentiina</taxon>
        <taxon>Tabebuia alliance</taxon>
        <taxon>Handroanthus</taxon>
    </lineage>
</organism>
<name>A0A2G9GQW5_9LAMI</name>
<reference evidence="2" key="1">
    <citation type="journal article" date="2018" name="Gigascience">
        <title>Genome assembly of the Pink Ipe (Handroanthus impetiginosus, Bignoniaceae), a highly valued, ecologically keystone Neotropical timber forest tree.</title>
        <authorList>
            <person name="Silva-Junior O.B."/>
            <person name="Grattapaglia D."/>
            <person name="Novaes E."/>
            <person name="Collevatti R.G."/>
        </authorList>
    </citation>
    <scope>NUCLEOTIDE SEQUENCE [LARGE SCALE GENOMIC DNA]</scope>
    <source>
        <strain evidence="2">cv. UFG-1</strain>
    </source>
</reference>
<evidence type="ECO:0000313" key="2">
    <source>
        <dbReference type="Proteomes" id="UP000231279"/>
    </source>
</evidence>
<proteinExistence type="predicted"/>
<dbReference type="EMBL" id="NKXS01004049">
    <property type="protein sequence ID" value="PIN07612.1"/>
    <property type="molecule type" value="Genomic_DNA"/>
</dbReference>
<comment type="caution">
    <text evidence="1">The sequence shown here is derived from an EMBL/GenBank/DDBJ whole genome shotgun (WGS) entry which is preliminary data.</text>
</comment>
<gene>
    <name evidence="1" type="ORF">CDL12_19819</name>
</gene>
<protein>
    <submittedName>
        <fullName evidence="1">Uncharacterized protein</fullName>
    </submittedName>
</protein>
<dbReference type="Proteomes" id="UP000231279">
    <property type="component" value="Unassembled WGS sequence"/>
</dbReference>
<dbReference type="AlphaFoldDB" id="A0A2G9GQW5"/>
<keyword evidence="2" id="KW-1185">Reference proteome</keyword>